<gene>
    <name evidence="3" type="primary">LOC111014577</name>
</gene>
<evidence type="ECO:0000313" key="2">
    <source>
        <dbReference type="Proteomes" id="UP000504603"/>
    </source>
</evidence>
<dbReference type="PANTHER" id="PTHR33730:SF4">
    <property type="entry name" value="OS05G0542732 PROTEIN"/>
    <property type="match status" value="1"/>
</dbReference>
<reference evidence="3" key="1">
    <citation type="submission" date="2025-08" db="UniProtKB">
        <authorList>
            <consortium name="RefSeq"/>
        </authorList>
    </citation>
    <scope>IDENTIFICATION</scope>
    <source>
        <strain evidence="3">OHB3-1</strain>
    </source>
</reference>
<dbReference type="KEGG" id="mcha:111014577"/>
<dbReference type="PANTHER" id="PTHR33730">
    <property type="entry name" value="OS05G0542732 PROTEIN-RELATED"/>
    <property type="match status" value="1"/>
</dbReference>
<evidence type="ECO:0000313" key="3">
    <source>
        <dbReference type="RefSeq" id="XP_022145059.1"/>
    </source>
</evidence>
<protein>
    <submittedName>
        <fullName evidence="3">Uncharacterized protein At1g15400</fullName>
    </submittedName>
</protein>
<dbReference type="GeneID" id="111014577"/>
<organism evidence="2 3">
    <name type="scientific">Momordica charantia</name>
    <name type="common">Bitter gourd</name>
    <name type="synonym">Balsam pear</name>
    <dbReference type="NCBI Taxonomy" id="3673"/>
    <lineage>
        <taxon>Eukaryota</taxon>
        <taxon>Viridiplantae</taxon>
        <taxon>Streptophyta</taxon>
        <taxon>Embryophyta</taxon>
        <taxon>Tracheophyta</taxon>
        <taxon>Spermatophyta</taxon>
        <taxon>Magnoliopsida</taxon>
        <taxon>eudicotyledons</taxon>
        <taxon>Gunneridae</taxon>
        <taxon>Pentapetalae</taxon>
        <taxon>rosids</taxon>
        <taxon>fabids</taxon>
        <taxon>Cucurbitales</taxon>
        <taxon>Cucurbitaceae</taxon>
        <taxon>Momordiceae</taxon>
        <taxon>Momordica</taxon>
    </lineage>
</organism>
<feature type="region of interest" description="Disordered" evidence="1">
    <location>
        <begin position="50"/>
        <end position="85"/>
    </location>
</feature>
<dbReference type="Pfam" id="PF15697">
    <property type="entry name" value="DUF4666"/>
    <property type="match status" value="1"/>
</dbReference>
<dbReference type="OrthoDB" id="1652626at2759"/>
<keyword evidence="2" id="KW-1185">Reference proteome</keyword>
<feature type="compositionally biased region" description="Low complexity" evidence="1">
    <location>
        <begin position="50"/>
        <end position="69"/>
    </location>
</feature>
<dbReference type="Proteomes" id="UP000504603">
    <property type="component" value="Unplaced"/>
</dbReference>
<proteinExistence type="predicted"/>
<accession>A0A6J1CU40</accession>
<dbReference type="AlphaFoldDB" id="A0A6J1CU40"/>
<name>A0A6J1CU40_MOMCH</name>
<dbReference type="InterPro" id="IPR031421">
    <property type="entry name" value="DUF4666"/>
</dbReference>
<evidence type="ECO:0000256" key="1">
    <source>
        <dbReference type="SAM" id="MobiDB-lite"/>
    </source>
</evidence>
<sequence length="116" mass="12701">MAGLQRSAVSFRRQGSSGRVWDDRFFSGELKPTTCHELLQDDAVLRPSRSVGSVSSSFHRSRSSSAAHRMAVISPSPPPSSADPASPKFAGCGFCRVFGRPIARDRHQKSINRRSE</sequence>
<dbReference type="RefSeq" id="XP_022145059.1">
    <property type="nucleotide sequence ID" value="XM_022289367.1"/>
</dbReference>